<sequence length="335" mass="36929">MALEVLSTQSNRTSETRSFLETLIVPSGSTESSSELVPFDERLYSTLAEHVSKMKSLFTEWSASDGTISALSATLPSESSILTRNAVLEVLCEGFSLFTSLLQPDALTFFDFFFYSQFVPLIKSTIIACLDLLDQQKTESNCPSAGRTAQLITVLDCSWNCTADSLSMLTFGANLLPLFANIIRSSSNDHQSHIYSPSICSSLAGRESGSTSDQHIQMHFLVCLLLAIQMHFLVCLLLAIQMHFLVCLLLAIQMHFLVFLLLAIQMHLFVFLLLVVQMVVSQPKRGWVQTVLPVGKAFLVRQQFAPNCIRPSQLSPSIASSILSSHPSARNALPN</sequence>
<proteinExistence type="predicted"/>
<keyword evidence="1" id="KW-0472">Membrane</keyword>
<accession>A0ABQ9XA49</accession>
<feature type="transmembrane region" description="Helical" evidence="1">
    <location>
        <begin position="256"/>
        <end position="276"/>
    </location>
</feature>
<feature type="transmembrane region" description="Helical" evidence="1">
    <location>
        <begin position="220"/>
        <end position="244"/>
    </location>
</feature>
<evidence type="ECO:0000256" key="1">
    <source>
        <dbReference type="SAM" id="Phobius"/>
    </source>
</evidence>
<name>A0ABQ9XA49_9EUKA</name>
<dbReference type="EMBL" id="JARBJD010000211">
    <property type="protein sequence ID" value="KAK2947080.1"/>
    <property type="molecule type" value="Genomic_DNA"/>
</dbReference>
<comment type="caution">
    <text evidence="2">The sequence shown here is derived from an EMBL/GenBank/DDBJ whole genome shotgun (WGS) entry which is preliminary data.</text>
</comment>
<evidence type="ECO:0000313" key="3">
    <source>
        <dbReference type="Proteomes" id="UP001281761"/>
    </source>
</evidence>
<keyword evidence="1" id="KW-0812">Transmembrane</keyword>
<dbReference type="Proteomes" id="UP001281761">
    <property type="component" value="Unassembled WGS sequence"/>
</dbReference>
<gene>
    <name evidence="2" type="ORF">BLNAU_18003</name>
</gene>
<keyword evidence="3" id="KW-1185">Reference proteome</keyword>
<keyword evidence="1" id="KW-1133">Transmembrane helix</keyword>
<protein>
    <submittedName>
        <fullName evidence="2">Uncharacterized protein</fullName>
    </submittedName>
</protein>
<reference evidence="2 3" key="1">
    <citation type="journal article" date="2022" name="bioRxiv">
        <title>Genomics of Preaxostyla Flagellates Illuminates Evolutionary Transitions and the Path Towards Mitochondrial Loss.</title>
        <authorList>
            <person name="Novak L.V.F."/>
            <person name="Treitli S.C."/>
            <person name="Pyrih J."/>
            <person name="Halakuc P."/>
            <person name="Pipaliya S.V."/>
            <person name="Vacek V."/>
            <person name="Brzon O."/>
            <person name="Soukal P."/>
            <person name="Eme L."/>
            <person name="Dacks J.B."/>
            <person name="Karnkowska A."/>
            <person name="Elias M."/>
            <person name="Hampl V."/>
        </authorList>
    </citation>
    <scope>NUCLEOTIDE SEQUENCE [LARGE SCALE GENOMIC DNA]</scope>
    <source>
        <strain evidence="2">NAU3</strain>
        <tissue evidence="2">Gut</tissue>
    </source>
</reference>
<evidence type="ECO:0000313" key="2">
    <source>
        <dbReference type="EMBL" id="KAK2947080.1"/>
    </source>
</evidence>
<organism evidence="2 3">
    <name type="scientific">Blattamonas nauphoetae</name>
    <dbReference type="NCBI Taxonomy" id="2049346"/>
    <lineage>
        <taxon>Eukaryota</taxon>
        <taxon>Metamonada</taxon>
        <taxon>Preaxostyla</taxon>
        <taxon>Oxymonadida</taxon>
        <taxon>Blattamonas</taxon>
    </lineage>
</organism>